<organism evidence="1 2">
    <name type="scientific">Molorchus minor</name>
    <dbReference type="NCBI Taxonomy" id="1323400"/>
    <lineage>
        <taxon>Eukaryota</taxon>
        <taxon>Metazoa</taxon>
        <taxon>Ecdysozoa</taxon>
        <taxon>Arthropoda</taxon>
        <taxon>Hexapoda</taxon>
        <taxon>Insecta</taxon>
        <taxon>Pterygota</taxon>
        <taxon>Neoptera</taxon>
        <taxon>Endopterygota</taxon>
        <taxon>Coleoptera</taxon>
        <taxon>Polyphaga</taxon>
        <taxon>Cucujiformia</taxon>
        <taxon>Chrysomeloidea</taxon>
        <taxon>Cerambycidae</taxon>
        <taxon>Lamiinae</taxon>
        <taxon>Monochamini</taxon>
        <taxon>Molorchus</taxon>
    </lineage>
</organism>
<gene>
    <name evidence="1" type="ORF">NQ317_004039</name>
</gene>
<protein>
    <submittedName>
        <fullName evidence="1">Uncharacterized protein</fullName>
    </submittedName>
</protein>
<keyword evidence="2" id="KW-1185">Reference proteome</keyword>
<evidence type="ECO:0000313" key="2">
    <source>
        <dbReference type="Proteomes" id="UP001162164"/>
    </source>
</evidence>
<sequence length="82" mass="9341">MDYIKFVAFLFSEIVSNASNTFVTALSSFLLQALLKSSQKNMDQNIRLMEVLNQTKVQRKMEDGKKTMSCMNVRNLPGCKQS</sequence>
<dbReference type="EMBL" id="JAPWTJ010000191">
    <property type="protein sequence ID" value="KAJ8981302.1"/>
    <property type="molecule type" value="Genomic_DNA"/>
</dbReference>
<reference evidence="1" key="1">
    <citation type="journal article" date="2023" name="Insect Mol. Biol.">
        <title>Genome sequencing provides insights into the evolution of gene families encoding plant cell wall-degrading enzymes in longhorned beetles.</title>
        <authorList>
            <person name="Shin N.R."/>
            <person name="Okamura Y."/>
            <person name="Kirsch R."/>
            <person name="Pauchet Y."/>
        </authorList>
    </citation>
    <scope>NUCLEOTIDE SEQUENCE</scope>
    <source>
        <strain evidence="1">MMC_N1</strain>
    </source>
</reference>
<proteinExistence type="predicted"/>
<evidence type="ECO:0000313" key="1">
    <source>
        <dbReference type="EMBL" id="KAJ8981302.1"/>
    </source>
</evidence>
<dbReference type="Proteomes" id="UP001162164">
    <property type="component" value="Unassembled WGS sequence"/>
</dbReference>
<comment type="caution">
    <text evidence="1">The sequence shown here is derived from an EMBL/GenBank/DDBJ whole genome shotgun (WGS) entry which is preliminary data.</text>
</comment>
<name>A0ABQ9JUA5_9CUCU</name>
<accession>A0ABQ9JUA5</accession>